<name>A0ACB9CIL1_ARCLA</name>
<evidence type="ECO:0000313" key="2">
    <source>
        <dbReference type="Proteomes" id="UP001055879"/>
    </source>
</evidence>
<dbReference type="Proteomes" id="UP001055879">
    <property type="component" value="Linkage Group LG04"/>
</dbReference>
<proteinExistence type="predicted"/>
<organism evidence="1 2">
    <name type="scientific">Arctium lappa</name>
    <name type="common">Greater burdock</name>
    <name type="synonym">Lappa major</name>
    <dbReference type="NCBI Taxonomy" id="4217"/>
    <lineage>
        <taxon>Eukaryota</taxon>
        <taxon>Viridiplantae</taxon>
        <taxon>Streptophyta</taxon>
        <taxon>Embryophyta</taxon>
        <taxon>Tracheophyta</taxon>
        <taxon>Spermatophyta</taxon>
        <taxon>Magnoliopsida</taxon>
        <taxon>eudicotyledons</taxon>
        <taxon>Gunneridae</taxon>
        <taxon>Pentapetalae</taxon>
        <taxon>asterids</taxon>
        <taxon>campanulids</taxon>
        <taxon>Asterales</taxon>
        <taxon>Asteraceae</taxon>
        <taxon>Carduoideae</taxon>
        <taxon>Cardueae</taxon>
        <taxon>Arctiinae</taxon>
        <taxon>Arctium</taxon>
    </lineage>
</organism>
<accession>A0ACB9CIL1</accession>
<evidence type="ECO:0000313" key="1">
    <source>
        <dbReference type="EMBL" id="KAI3734153.1"/>
    </source>
</evidence>
<dbReference type="EMBL" id="CM042050">
    <property type="protein sequence ID" value="KAI3734153.1"/>
    <property type="molecule type" value="Genomic_DNA"/>
</dbReference>
<comment type="caution">
    <text evidence="1">The sequence shown here is derived from an EMBL/GenBank/DDBJ whole genome shotgun (WGS) entry which is preliminary data.</text>
</comment>
<gene>
    <name evidence="1" type="ORF">L6452_13616</name>
</gene>
<reference evidence="2" key="1">
    <citation type="journal article" date="2022" name="Mol. Ecol. Resour.">
        <title>The genomes of chicory, endive, great burdock and yacon provide insights into Asteraceae palaeo-polyploidization history and plant inulin production.</title>
        <authorList>
            <person name="Fan W."/>
            <person name="Wang S."/>
            <person name="Wang H."/>
            <person name="Wang A."/>
            <person name="Jiang F."/>
            <person name="Liu H."/>
            <person name="Zhao H."/>
            <person name="Xu D."/>
            <person name="Zhang Y."/>
        </authorList>
    </citation>
    <scope>NUCLEOTIDE SEQUENCE [LARGE SCALE GENOMIC DNA]</scope>
    <source>
        <strain evidence="2">cv. Niubang</strain>
    </source>
</reference>
<protein>
    <submittedName>
        <fullName evidence="1">Uncharacterized protein</fullName>
    </submittedName>
</protein>
<reference evidence="1 2" key="2">
    <citation type="journal article" date="2022" name="Mol. Ecol. Resour.">
        <title>The genomes of chicory, endive, great burdock and yacon provide insights into Asteraceae paleo-polyploidization history and plant inulin production.</title>
        <authorList>
            <person name="Fan W."/>
            <person name="Wang S."/>
            <person name="Wang H."/>
            <person name="Wang A."/>
            <person name="Jiang F."/>
            <person name="Liu H."/>
            <person name="Zhao H."/>
            <person name="Xu D."/>
            <person name="Zhang Y."/>
        </authorList>
    </citation>
    <scope>NUCLEOTIDE SEQUENCE [LARGE SCALE GENOMIC DNA]</scope>
    <source>
        <strain evidence="2">cv. Niubang</strain>
    </source>
</reference>
<keyword evidence="2" id="KW-1185">Reference proteome</keyword>
<sequence length="117" mass="13078">MVLLRSKSNQYPNTSLVQIEGVNTKEEVAWYEGKHMVYIYKSKGARGFLLSRLQTVYALFDMNLGTWMSICSREKKGRSACTTAKSFQGGMIEAKNSCLINSSKVDSRIATALRVKG</sequence>